<evidence type="ECO:0000313" key="2">
    <source>
        <dbReference type="Proteomes" id="UP001054837"/>
    </source>
</evidence>
<dbReference type="AlphaFoldDB" id="A0AAV4MS47"/>
<organism evidence="1 2">
    <name type="scientific">Caerostris darwini</name>
    <dbReference type="NCBI Taxonomy" id="1538125"/>
    <lineage>
        <taxon>Eukaryota</taxon>
        <taxon>Metazoa</taxon>
        <taxon>Ecdysozoa</taxon>
        <taxon>Arthropoda</taxon>
        <taxon>Chelicerata</taxon>
        <taxon>Arachnida</taxon>
        <taxon>Araneae</taxon>
        <taxon>Araneomorphae</taxon>
        <taxon>Entelegynae</taxon>
        <taxon>Araneoidea</taxon>
        <taxon>Araneidae</taxon>
        <taxon>Caerostris</taxon>
    </lineage>
</organism>
<proteinExistence type="predicted"/>
<accession>A0AAV4MS47</accession>
<gene>
    <name evidence="1" type="ORF">CDAR_604571</name>
</gene>
<name>A0AAV4MS47_9ARAC</name>
<dbReference type="Proteomes" id="UP001054837">
    <property type="component" value="Unassembled WGS sequence"/>
</dbReference>
<reference evidence="1 2" key="1">
    <citation type="submission" date="2021-06" db="EMBL/GenBank/DDBJ databases">
        <title>Caerostris darwini draft genome.</title>
        <authorList>
            <person name="Kono N."/>
            <person name="Arakawa K."/>
        </authorList>
    </citation>
    <scope>NUCLEOTIDE SEQUENCE [LARGE SCALE GENOMIC DNA]</scope>
</reference>
<evidence type="ECO:0000313" key="1">
    <source>
        <dbReference type="EMBL" id="GIX75235.1"/>
    </source>
</evidence>
<protein>
    <submittedName>
        <fullName evidence="1">Uncharacterized protein</fullName>
    </submittedName>
</protein>
<comment type="caution">
    <text evidence="1">The sequence shown here is derived from an EMBL/GenBank/DDBJ whole genome shotgun (WGS) entry which is preliminary data.</text>
</comment>
<sequence>MLPFSTFADGLVAIIFRTASQSNGKSSAVLRIQESSISLGVLPFYNPQTIVDKLFAKGVEKKESFPTCSWRWAKQEKFNIAVEESC</sequence>
<keyword evidence="2" id="KW-1185">Reference proteome</keyword>
<dbReference type="EMBL" id="BPLQ01000813">
    <property type="protein sequence ID" value="GIX75235.1"/>
    <property type="molecule type" value="Genomic_DNA"/>
</dbReference>